<organism evidence="3 4">
    <name type="scientific">Geranomyces variabilis</name>
    <dbReference type="NCBI Taxonomy" id="109894"/>
    <lineage>
        <taxon>Eukaryota</taxon>
        <taxon>Fungi</taxon>
        <taxon>Fungi incertae sedis</taxon>
        <taxon>Chytridiomycota</taxon>
        <taxon>Chytridiomycota incertae sedis</taxon>
        <taxon>Chytridiomycetes</taxon>
        <taxon>Spizellomycetales</taxon>
        <taxon>Powellomycetaceae</taxon>
        <taxon>Geranomyces</taxon>
    </lineage>
</organism>
<gene>
    <name evidence="3" type="ORF">HDU87_007772</name>
</gene>
<reference evidence="3" key="1">
    <citation type="submission" date="2020-05" db="EMBL/GenBank/DDBJ databases">
        <title>Phylogenomic resolution of chytrid fungi.</title>
        <authorList>
            <person name="Stajich J.E."/>
            <person name="Amses K."/>
            <person name="Simmons R."/>
            <person name="Seto K."/>
            <person name="Myers J."/>
            <person name="Bonds A."/>
            <person name="Quandt C.A."/>
            <person name="Barry K."/>
            <person name="Liu P."/>
            <person name="Grigoriev I."/>
            <person name="Longcore J.E."/>
            <person name="James T.Y."/>
        </authorList>
    </citation>
    <scope>NUCLEOTIDE SEQUENCE</scope>
    <source>
        <strain evidence="3">JEL0379</strain>
    </source>
</reference>
<sequence>MADPESVQYQFMTNLSHSHDKFAEFCKNLGKARLVYKYLDDFLMNKKSNNNAGPREQLRARAIAGTGSRESSKAWWAIEMLITVNNRPWSFWKTFILAGNLYTLNGNSKKTKIIHALDSMQAESMWINIERSLAIWQIAAAKGGKRDTLRNFCSARFFPVLHKIVVDADPNWVPVIDAADAITFCRKLEGELYLKSRSSAVQHLLLRCNLEKCGKPEPGTLSYISLHYGRITLEHIIPQRCKTSLNATAAQVKQADILKKKVHMLGNLTLLSDRHNSSLSNNDWETKRQGYLRTATGTEQPFALTRLLHSKTDWTEASFEENHNALREIITKAYDLNCKEILKKAQASQTVDPEETDEDTAEADEMRPDDIDVPDDAAPSGQLNPQLVQVELEEKLDKISDDPTPVTRPGVTCARRYQSGELFIPKEKCQEDPVKDIPEHANLDGEGLDRDQRDHDEKIIASISTVLNKLPKLKPEGSIPGPVVRWNPAIANALGTMLVSHLSKNTRKKFEERLGYREQTKDFDPSKTMELKKFKDQVTSIANDLKVKPEQKRRHSPDPQSLSKKLKGDGDGNQKDLPIWGQLTLSNEPRDAPPGLKVATAGAPDPQPPSGSTTGEACILRLDYEHSAPCPRMAHPGLSYCTKCHHNINSELEGPLCNGYADDNLLFCNQHSRCLGDDGYRCPAFGNKQAVIDSLRPGASEDERKEELVGKCRHRRITVDENNDVDELIRKILHWEVTHRAPSTGSLG</sequence>
<evidence type="ECO:0000313" key="4">
    <source>
        <dbReference type="Proteomes" id="UP001212152"/>
    </source>
</evidence>
<dbReference type="PANTHER" id="PTHR35149">
    <property type="entry name" value="SLL5132 PROTEIN"/>
    <property type="match status" value="1"/>
</dbReference>
<feature type="region of interest" description="Disordered" evidence="1">
    <location>
        <begin position="542"/>
        <end position="615"/>
    </location>
</feature>
<evidence type="ECO:0000259" key="2">
    <source>
        <dbReference type="Pfam" id="PF07510"/>
    </source>
</evidence>
<protein>
    <recommendedName>
        <fullName evidence="2">GmrSD restriction endonucleases C-terminal domain-containing protein</fullName>
    </recommendedName>
</protein>
<dbReference type="InterPro" id="IPR011089">
    <property type="entry name" value="GmrSD_C"/>
</dbReference>
<dbReference type="EMBL" id="JADGJQ010000074">
    <property type="protein sequence ID" value="KAJ3172848.1"/>
    <property type="molecule type" value="Genomic_DNA"/>
</dbReference>
<feature type="domain" description="GmrSD restriction endonucleases C-terminal" evidence="2">
    <location>
        <begin position="186"/>
        <end position="328"/>
    </location>
</feature>
<dbReference type="Pfam" id="PF07510">
    <property type="entry name" value="GmrSD_C"/>
    <property type="match status" value="1"/>
</dbReference>
<dbReference type="Proteomes" id="UP001212152">
    <property type="component" value="Unassembled WGS sequence"/>
</dbReference>
<accession>A0AAD5TJ35</accession>
<name>A0AAD5TJ35_9FUNG</name>
<dbReference type="PANTHER" id="PTHR35149:SF1">
    <property type="entry name" value="DUF5655 DOMAIN-CONTAINING PROTEIN"/>
    <property type="match status" value="1"/>
</dbReference>
<feature type="compositionally biased region" description="Acidic residues" evidence="1">
    <location>
        <begin position="352"/>
        <end position="363"/>
    </location>
</feature>
<feature type="region of interest" description="Disordered" evidence="1">
    <location>
        <begin position="345"/>
        <end position="382"/>
    </location>
</feature>
<evidence type="ECO:0000256" key="1">
    <source>
        <dbReference type="SAM" id="MobiDB-lite"/>
    </source>
</evidence>
<keyword evidence="4" id="KW-1185">Reference proteome</keyword>
<comment type="caution">
    <text evidence="3">The sequence shown here is derived from an EMBL/GenBank/DDBJ whole genome shotgun (WGS) entry which is preliminary data.</text>
</comment>
<evidence type="ECO:0000313" key="3">
    <source>
        <dbReference type="EMBL" id="KAJ3172848.1"/>
    </source>
</evidence>
<dbReference type="AlphaFoldDB" id="A0AAD5TJ35"/>
<proteinExistence type="predicted"/>